<organism evidence="1 2">
    <name type="scientific">Brevundimonas goettingensis</name>
    <dbReference type="NCBI Taxonomy" id="2774190"/>
    <lineage>
        <taxon>Bacteria</taxon>
        <taxon>Pseudomonadati</taxon>
        <taxon>Pseudomonadota</taxon>
        <taxon>Alphaproteobacteria</taxon>
        <taxon>Caulobacterales</taxon>
        <taxon>Caulobacteraceae</taxon>
        <taxon>Brevundimonas</taxon>
    </lineage>
</organism>
<accession>A0A975C3W8</accession>
<evidence type="ECO:0000313" key="1">
    <source>
        <dbReference type="EMBL" id="QTC92624.1"/>
    </source>
</evidence>
<reference evidence="1" key="1">
    <citation type="submission" date="2020-09" db="EMBL/GenBank/DDBJ databases">
        <title>Brevundimonas sp. LVF2 isolated from a puddle in Goettingen, Germany.</title>
        <authorList>
            <person name="Friedrich I."/>
            <person name="Klassen A."/>
            <person name="Hannes N."/>
            <person name="Schneider D."/>
            <person name="Hertel R."/>
            <person name="Daniel R."/>
        </authorList>
    </citation>
    <scope>NUCLEOTIDE SEQUENCE</scope>
    <source>
        <strain evidence="1">LVF2</strain>
    </source>
</reference>
<name>A0A975C3W8_9CAUL</name>
<proteinExistence type="predicted"/>
<dbReference type="RefSeq" id="WP_207931904.1">
    <property type="nucleotide sequence ID" value="NZ_CP062222.1"/>
</dbReference>
<dbReference type="AlphaFoldDB" id="A0A975C3W8"/>
<keyword evidence="2" id="KW-1185">Reference proteome</keyword>
<gene>
    <name evidence="1" type="ORF">IFJ75_07105</name>
</gene>
<protein>
    <submittedName>
        <fullName evidence="1">Uncharacterized protein</fullName>
    </submittedName>
</protein>
<evidence type="ECO:0000313" key="2">
    <source>
        <dbReference type="Proteomes" id="UP000663918"/>
    </source>
</evidence>
<dbReference type="KEGG" id="bgoe:IFJ75_07105"/>
<dbReference type="EMBL" id="CP062222">
    <property type="protein sequence ID" value="QTC92624.1"/>
    <property type="molecule type" value="Genomic_DNA"/>
</dbReference>
<dbReference type="Proteomes" id="UP000663918">
    <property type="component" value="Chromosome"/>
</dbReference>
<sequence length="101" mass="10865">MHDIRTERFARPGLGAAPSTAAAGVHVTGAQLVVACAGSGCSHEILVDPQPLFGARRFWPVSGRSERFRCRCGSRETRLTYTAGVVANDDPVNEDAIRLWA</sequence>